<accession>A0ABV2JWX1</accession>
<sequence>MSAPGWWGMAGRIAPMTGWPAWGRWLAVALLYAWLTAGFWLMFTGGPGLRLLGLAMFAAGLPLLAHSGRVLMRERSRAADRRYVREFMPAMLLYVVVMLYVWPLQKGMPPGGLKAAIVLSPMLPIVWVIWASIRYVLASDELERRQHLEALAIGVSLVSVASLALGFLSAAKLIVLDASLVLLMVYPAICITYGVTRCLLISCARNE</sequence>
<keyword evidence="1" id="KW-0472">Membrane</keyword>
<dbReference type="EMBL" id="JBEPMU010000004">
    <property type="protein sequence ID" value="MET3653331.1"/>
    <property type="molecule type" value="Genomic_DNA"/>
</dbReference>
<dbReference type="Proteomes" id="UP001549184">
    <property type="component" value="Unassembled WGS sequence"/>
</dbReference>
<protein>
    <submittedName>
        <fullName evidence="2">Uncharacterized protein</fullName>
    </submittedName>
</protein>
<dbReference type="RefSeq" id="WP_354014718.1">
    <property type="nucleotide sequence ID" value="NZ_JBEPMU010000004.1"/>
</dbReference>
<comment type="caution">
    <text evidence="2">The sequence shown here is derived from an EMBL/GenBank/DDBJ whole genome shotgun (WGS) entry which is preliminary data.</text>
</comment>
<name>A0ABV2JWX1_9GAMM</name>
<keyword evidence="1" id="KW-0812">Transmembrane</keyword>
<evidence type="ECO:0000256" key="1">
    <source>
        <dbReference type="SAM" id="Phobius"/>
    </source>
</evidence>
<reference evidence="2 3" key="1">
    <citation type="submission" date="2024-06" db="EMBL/GenBank/DDBJ databases">
        <title>Sorghum-associated microbial communities from plants grown in Nebraska, USA.</title>
        <authorList>
            <person name="Schachtman D."/>
        </authorList>
    </citation>
    <scope>NUCLEOTIDE SEQUENCE [LARGE SCALE GENOMIC DNA]</scope>
    <source>
        <strain evidence="2 3">1073</strain>
    </source>
</reference>
<feature type="transmembrane region" description="Helical" evidence="1">
    <location>
        <begin position="49"/>
        <end position="71"/>
    </location>
</feature>
<proteinExistence type="predicted"/>
<evidence type="ECO:0000313" key="2">
    <source>
        <dbReference type="EMBL" id="MET3653331.1"/>
    </source>
</evidence>
<keyword evidence="1" id="KW-1133">Transmembrane helix</keyword>
<feature type="transmembrane region" description="Helical" evidence="1">
    <location>
        <begin position="174"/>
        <end position="195"/>
    </location>
</feature>
<gene>
    <name evidence="2" type="ORF">ABIC75_003067</name>
</gene>
<keyword evidence="3" id="KW-1185">Reference proteome</keyword>
<feature type="transmembrane region" description="Helical" evidence="1">
    <location>
        <begin position="83"/>
        <end position="103"/>
    </location>
</feature>
<feature type="transmembrane region" description="Helical" evidence="1">
    <location>
        <begin position="115"/>
        <end position="136"/>
    </location>
</feature>
<evidence type="ECO:0000313" key="3">
    <source>
        <dbReference type="Proteomes" id="UP001549184"/>
    </source>
</evidence>
<feature type="transmembrane region" description="Helical" evidence="1">
    <location>
        <begin position="148"/>
        <end position="168"/>
    </location>
</feature>
<organism evidence="2 3">
    <name type="scientific">Dyella japonica</name>
    <dbReference type="NCBI Taxonomy" id="231455"/>
    <lineage>
        <taxon>Bacteria</taxon>
        <taxon>Pseudomonadati</taxon>
        <taxon>Pseudomonadota</taxon>
        <taxon>Gammaproteobacteria</taxon>
        <taxon>Lysobacterales</taxon>
        <taxon>Rhodanobacteraceae</taxon>
        <taxon>Dyella</taxon>
    </lineage>
</organism>
<feature type="transmembrane region" description="Helical" evidence="1">
    <location>
        <begin position="21"/>
        <end position="43"/>
    </location>
</feature>